<organism evidence="2 3">
    <name type="scientific">Enterococcus faecalis TX4248</name>
    <dbReference type="NCBI Taxonomy" id="749495"/>
    <lineage>
        <taxon>Bacteria</taxon>
        <taxon>Bacillati</taxon>
        <taxon>Bacillota</taxon>
        <taxon>Bacilli</taxon>
        <taxon>Lactobacillales</taxon>
        <taxon>Enterococcaceae</taxon>
        <taxon>Enterococcus</taxon>
    </lineage>
</organism>
<evidence type="ECO:0000313" key="3">
    <source>
        <dbReference type="Proteomes" id="UP000004846"/>
    </source>
</evidence>
<gene>
    <name evidence="2" type="ORF">HMPREF9498_02640</name>
</gene>
<evidence type="ECO:0000259" key="1">
    <source>
        <dbReference type="Pfam" id="PF18813"/>
    </source>
</evidence>
<dbReference type="RefSeq" id="WP_002354895.1">
    <property type="nucleotide sequence ID" value="NZ_GL454482.1"/>
</dbReference>
<dbReference type="Pfam" id="PF18813">
    <property type="entry name" value="PBECR4"/>
    <property type="match status" value="1"/>
</dbReference>
<dbReference type="AlphaFoldDB" id="A0A125W307"/>
<comment type="caution">
    <text evidence="2">The sequence shown here is derived from an EMBL/GenBank/DDBJ whole genome shotgun (WGS) entry which is preliminary data.</text>
</comment>
<reference evidence="2 3" key="1">
    <citation type="submission" date="2010-07" db="EMBL/GenBank/DDBJ databases">
        <authorList>
            <person name="Sid Ahmed O."/>
        </authorList>
    </citation>
    <scope>NUCLEOTIDE SEQUENCE [LARGE SCALE GENOMIC DNA]</scope>
    <source>
        <strain evidence="2 3">TX4248</strain>
    </source>
</reference>
<name>A0A125W307_ENTFL</name>
<feature type="domain" description="Phage-Barnase-EndoU-ColicinE5/D-RelE like nuclease 4" evidence="1">
    <location>
        <begin position="41"/>
        <end position="171"/>
    </location>
</feature>
<dbReference type="InterPro" id="IPR041420">
    <property type="entry name" value="PBECR4"/>
</dbReference>
<proteinExistence type="predicted"/>
<dbReference type="Proteomes" id="UP000004846">
    <property type="component" value="Unassembled WGS sequence"/>
</dbReference>
<sequence>MGEAKVTKTFRLTELVASDLSCKDLFDELIAVLEILDVEVVNKKIVYFYKRNVKSKQEKLEVCFTRESILHLIGISYYDINERETSKSRTKSKYAIEFYRDFKRNKLNFSKCWVESTRKVKDKLQVLKYIKSIKTDVVRIGADGQLRTIPMTNTISTPKIGLGIGLYHDHPEFSIPRSCLNLAQDKEAKQHTSFRNACRCTKIWIYERTEQGTWKLEDRQEFFKKIQAEKSKKKRRKK</sequence>
<dbReference type="EMBL" id="AEBR01000095">
    <property type="protein sequence ID" value="EFM81755.1"/>
    <property type="molecule type" value="Genomic_DNA"/>
</dbReference>
<dbReference type="HOGENOM" id="CLU_101717_0_0_9"/>
<protein>
    <recommendedName>
        <fullName evidence="1">Phage-Barnase-EndoU-ColicinE5/D-RelE like nuclease 4 domain-containing protein</fullName>
    </recommendedName>
</protein>
<accession>A0A125W307</accession>
<evidence type="ECO:0000313" key="2">
    <source>
        <dbReference type="EMBL" id="EFM81755.1"/>
    </source>
</evidence>